<organism evidence="3 4">
    <name type="scientific">Ephemerocybe angulata</name>
    <dbReference type="NCBI Taxonomy" id="980116"/>
    <lineage>
        <taxon>Eukaryota</taxon>
        <taxon>Fungi</taxon>
        <taxon>Dikarya</taxon>
        <taxon>Basidiomycota</taxon>
        <taxon>Agaricomycotina</taxon>
        <taxon>Agaricomycetes</taxon>
        <taxon>Agaricomycetidae</taxon>
        <taxon>Agaricales</taxon>
        <taxon>Agaricineae</taxon>
        <taxon>Psathyrellaceae</taxon>
        <taxon>Ephemerocybe</taxon>
    </lineage>
</organism>
<evidence type="ECO:0000259" key="2">
    <source>
        <dbReference type="Pfam" id="PF14634"/>
    </source>
</evidence>
<dbReference type="Pfam" id="PF14634">
    <property type="entry name" value="zf-RING_5"/>
    <property type="match status" value="1"/>
</dbReference>
<gene>
    <name evidence="3" type="ORF">D9611_004888</name>
</gene>
<feature type="region of interest" description="Disordered" evidence="1">
    <location>
        <begin position="141"/>
        <end position="184"/>
    </location>
</feature>
<feature type="compositionally biased region" description="Polar residues" evidence="1">
    <location>
        <begin position="167"/>
        <end position="184"/>
    </location>
</feature>
<dbReference type="Proteomes" id="UP000541558">
    <property type="component" value="Unassembled WGS sequence"/>
</dbReference>
<evidence type="ECO:0000256" key="1">
    <source>
        <dbReference type="SAM" id="MobiDB-lite"/>
    </source>
</evidence>
<comment type="caution">
    <text evidence="3">The sequence shown here is derived from an EMBL/GenBank/DDBJ whole genome shotgun (WGS) entry which is preliminary data.</text>
</comment>
<reference evidence="3 4" key="1">
    <citation type="journal article" date="2020" name="ISME J.">
        <title>Uncovering the hidden diversity of litter-decomposition mechanisms in mushroom-forming fungi.</title>
        <authorList>
            <person name="Floudas D."/>
            <person name="Bentzer J."/>
            <person name="Ahren D."/>
            <person name="Johansson T."/>
            <person name="Persson P."/>
            <person name="Tunlid A."/>
        </authorList>
    </citation>
    <scope>NUCLEOTIDE SEQUENCE [LARGE SCALE GENOMIC DNA]</scope>
    <source>
        <strain evidence="3 4">CBS 175.51</strain>
    </source>
</reference>
<feature type="compositionally biased region" description="Polar residues" evidence="1">
    <location>
        <begin position="406"/>
        <end position="423"/>
    </location>
</feature>
<accession>A0A8H5B3V6</accession>
<sequence>MSESSMNQATQDAEFWEFVACTKCYLPYASEENPTIPFWLTECGHVLCNAHLSPDQSCICCGTTNIQVVPLQQQLDSSMCDWFQAAPVTLDNIANALKFQQEMLYGQIRYYRTKMQQYKGYVERLKHDSAQLRKINDTLSKDNEYLKQSRASTSQTRARHHYDNHNQEPASFQNGNNKRPMTQTFSQYPQDQDLYLSSSPRSIVTPIGPNRITLPAGHQAPTLSAEKQRHPDQYRQQHSMTASVPGAQSRPGSSRQLQQYAYAPPETSQFKSPALTKTQAAPKYFQRTSTQSNTMANTSAQSSGTWVTRQESGRQEGQTPSTRQTSQFSHSGQPPLSNLTTLAPPGPPGSKAAQPMQRQVMGPPPTPQRPGTHLNPLASNANQAAGKPSAGLSTSANRRFVPRPGNIQSGASKQQVQGQQFSRTPRPGLSGSGQRQPFLPSGSN</sequence>
<dbReference type="AlphaFoldDB" id="A0A8H5B3V6"/>
<dbReference type="InterPro" id="IPR001841">
    <property type="entry name" value="Znf_RING"/>
</dbReference>
<dbReference type="EMBL" id="JAACJK010000220">
    <property type="protein sequence ID" value="KAF5315533.1"/>
    <property type="molecule type" value="Genomic_DNA"/>
</dbReference>
<feature type="compositionally biased region" description="Polar residues" evidence="1">
    <location>
        <begin position="287"/>
        <end position="341"/>
    </location>
</feature>
<feature type="region of interest" description="Disordered" evidence="1">
    <location>
        <begin position="287"/>
        <end position="444"/>
    </location>
</feature>
<feature type="region of interest" description="Disordered" evidence="1">
    <location>
        <begin position="222"/>
        <end position="256"/>
    </location>
</feature>
<name>A0A8H5B3V6_9AGAR</name>
<feature type="domain" description="RING-type" evidence="2">
    <location>
        <begin position="21"/>
        <end position="62"/>
    </location>
</feature>
<feature type="compositionally biased region" description="Basic and acidic residues" evidence="1">
    <location>
        <begin position="226"/>
        <end position="235"/>
    </location>
</feature>
<proteinExistence type="predicted"/>
<evidence type="ECO:0000313" key="4">
    <source>
        <dbReference type="Proteomes" id="UP000541558"/>
    </source>
</evidence>
<dbReference type="OrthoDB" id="2535391at2759"/>
<evidence type="ECO:0000313" key="3">
    <source>
        <dbReference type="EMBL" id="KAF5315533.1"/>
    </source>
</evidence>
<protein>
    <recommendedName>
        <fullName evidence="2">RING-type domain-containing protein</fullName>
    </recommendedName>
</protein>
<keyword evidence="4" id="KW-1185">Reference proteome</keyword>